<evidence type="ECO:0000313" key="1">
    <source>
        <dbReference type="EMBL" id="PRT55738.1"/>
    </source>
</evidence>
<evidence type="ECO:0000313" key="2">
    <source>
        <dbReference type="Proteomes" id="UP000238350"/>
    </source>
</evidence>
<dbReference type="Proteomes" id="UP000238350">
    <property type="component" value="Unassembled WGS sequence"/>
</dbReference>
<organism evidence="1 2">
    <name type="scientific">Wickerhamiella sorbophila</name>
    <dbReference type="NCBI Taxonomy" id="45607"/>
    <lineage>
        <taxon>Eukaryota</taxon>
        <taxon>Fungi</taxon>
        <taxon>Dikarya</taxon>
        <taxon>Ascomycota</taxon>
        <taxon>Saccharomycotina</taxon>
        <taxon>Dipodascomycetes</taxon>
        <taxon>Dipodascales</taxon>
        <taxon>Trichomonascaceae</taxon>
        <taxon>Wickerhamiella</taxon>
    </lineage>
</organism>
<proteinExistence type="predicted"/>
<dbReference type="RefSeq" id="XP_024665683.1">
    <property type="nucleotide sequence ID" value="XM_024809915.1"/>
</dbReference>
<protein>
    <submittedName>
        <fullName evidence="1">Uncharacterized protein</fullName>
    </submittedName>
</protein>
<dbReference type="InterPro" id="IPR011990">
    <property type="entry name" value="TPR-like_helical_dom_sf"/>
</dbReference>
<name>A0A2T0FL70_9ASCO</name>
<dbReference type="Gene3D" id="1.25.40.10">
    <property type="entry name" value="Tetratricopeptide repeat domain"/>
    <property type="match status" value="1"/>
</dbReference>
<gene>
    <name evidence="1" type="ORF">B9G98_03358</name>
</gene>
<dbReference type="SUPFAM" id="SSF48452">
    <property type="entry name" value="TPR-like"/>
    <property type="match status" value="1"/>
</dbReference>
<dbReference type="AlphaFoldDB" id="A0A2T0FL70"/>
<dbReference type="GeneID" id="36517106"/>
<reference evidence="1 2" key="1">
    <citation type="submission" date="2017-04" db="EMBL/GenBank/DDBJ databases">
        <title>Genome sequencing of [Candida] sorbophila.</title>
        <authorList>
            <person name="Ahn J.O."/>
        </authorList>
    </citation>
    <scope>NUCLEOTIDE SEQUENCE [LARGE SCALE GENOMIC DNA]</scope>
    <source>
        <strain evidence="1 2">DS02</strain>
    </source>
</reference>
<comment type="caution">
    <text evidence="1">The sequence shown here is derived from an EMBL/GenBank/DDBJ whole genome shotgun (WGS) entry which is preliminary data.</text>
</comment>
<keyword evidence="2" id="KW-1185">Reference proteome</keyword>
<sequence>METYFEVTPLSIAVLYALDVYCTGGVPGHEDEWLEALYHCFNLPCGDCSSIVGALSRFQTSECAAFFLWTHKLWQVTSARDISALLQAARIYIELRSGPGGKLVNPLGPQSIFGTWCADLAKNYLSTKDVNSVYEEFVKSRQQTLKVVESAEYVEFVNKLPKEPLSCAPSSIKDAIERELAPEDPMSELRAAKAFEEARAVERKMQDNDIDGAIRAMHAKYSRLPESEQPFSMLNLAEISIQVGEIDQAVKYATEAIALARRKGNDSVVLVATLTLFSMSIDFPDHMLEVMGGRQSLWAFLESNQNRHILAQDFNARLLFKELAVQQALYGALPKPALEEALRECETVFHSNSDVDIGGSVSYRSLLVLSDFLQADSSNFNVDCAISDLLKQKANINSKMQMDLFVNTVIVLGFGMDLTDNALEVVKSSQTLLEKDRSISETWSLILSMLLTYKYVKSEEFDRALSYLRQAEACVTPSTALVLRVALDQLTLKFFIATDNPESAFQHSIGKYLSDMTTANGHMAFSMLHLASAVRALADIAQYDISAYEQGEEYLMKFEEHSKHHYQETAEIHVKISKVMLLCAANKTSLALQQSQELIDRLSGVKWSSLLAEAYVNHTKTLVSAYNEGLVGREVVIKTFTNTQYMLTKRFERCGFKRLQRELDEIGQTIEGLN</sequence>
<dbReference type="EMBL" id="NDIQ01000022">
    <property type="protein sequence ID" value="PRT55738.1"/>
    <property type="molecule type" value="Genomic_DNA"/>
</dbReference>
<accession>A0A2T0FL70</accession>